<dbReference type="Proteomes" id="UP001292216">
    <property type="component" value="Unassembled WGS sequence"/>
</dbReference>
<keyword evidence="2" id="KW-1185">Reference proteome</keyword>
<dbReference type="InterPro" id="IPR036271">
    <property type="entry name" value="Tet_transcr_reg_TetR-rel_C_sf"/>
</dbReference>
<dbReference type="RefSeq" id="WP_323076196.1">
    <property type="nucleotide sequence ID" value="NZ_CBCSKM010000016.1"/>
</dbReference>
<organism evidence="1 2">
    <name type="scientific">Paenibacillus phoenicis</name>
    <dbReference type="NCBI Taxonomy" id="554117"/>
    <lineage>
        <taxon>Bacteria</taxon>
        <taxon>Bacillati</taxon>
        <taxon>Bacillota</taxon>
        <taxon>Bacilli</taxon>
        <taxon>Bacillales</taxon>
        <taxon>Paenibacillaceae</taxon>
        <taxon>Paenibacillus</taxon>
    </lineage>
</organism>
<gene>
    <name evidence="1" type="ORF">U9M73_02775</name>
</gene>
<comment type="caution">
    <text evidence="1">The sequence shown here is derived from an EMBL/GenBank/DDBJ whole genome shotgun (WGS) entry which is preliminary data.</text>
</comment>
<accession>A0ABU5PGL2</accession>
<dbReference type="EMBL" id="JAYERP010000001">
    <property type="protein sequence ID" value="MEA3568922.1"/>
    <property type="molecule type" value="Genomic_DNA"/>
</dbReference>
<reference evidence="1 2" key="1">
    <citation type="submission" date="2023-12" db="EMBL/GenBank/DDBJ databases">
        <title>Whole genome sequencing of Paenibacillus phoenicis isolated from the Phoenix Mars Lander spacecraft assembly facility.</title>
        <authorList>
            <person name="Garcia A."/>
            <person name="Venkateswaran K."/>
        </authorList>
    </citation>
    <scope>NUCLEOTIDE SEQUENCE [LARGE SCALE GENOMIC DNA]</scope>
    <source>
        <strain evidence="1 2">3PO2SA</strain>
    </source>
</reference>
<dbReference type="SUPFAM" id="SSF48498">
    <property type="entry name" value="Tetracyclin repressor-like, C-terminal domain"/>
    <property type="match status" value="1"/>
</dbReference>
<evidence type="ECO:0000313" key="2">
    <source>
        <dbReference type="Proteomes" id="UP001292216"/>
    </source>
</evidence>
<evidence type="ECO:0000313" key="1">
    <source>
        <dbReference type="EMBL" id="MEA3568922.1"/>
    </source>
</evidence>
<name>A0ABU5PGL2_9BACL</name>
<sequence>MIDKHPALLSFLTSVYFETNEEVHPEIKAILAKGEEVRNRIALTGVDESKFKSSGMMSSC</sequence>
<proteinExistence type="predicted"/>
<protein>
    <submittedName>
        <fullName evidence="1">Uncharacterized protein</fullName>
    </submittedName>
</protein>